<dbReference type="OrthoDB" id="3431582at2"/>
<dbReference type="EMBL" id="RBDX01000003">
    <property type="protein sequence ID" value="RKN11575.1"/>
    <property type="molecule type" value="Genomic_DNA"/>
</dbReference>
<dbReference type="EMBL" id="RBDY01000002">
    <property type="protein sequence ID" value="RKN26407.1"/>
    <property type="molecule type" value="Genomic_DNA"/>
</dbReference>
<evidence type="ECO:0000313" key="6">
    <source>
        <dbReference type="Proteomes" id="UP000275024"/>
    </source>
</evidence>
<dbReference type="RefSeq" id="WP_120695291.1">
    <property type="nucleotide sequence ID" value="NZ_RBDX01000003.1"/>
</dbReference>
<reference evidence="5 6" key="1">
    <citation type="submission" date="2018-09" db="EMBL/GenBank/DDBJ databases">
        <title>Streptomyces sp. nov. DS1-2, an endophytic actinomycete isolated from roots of Dendrobium scabrilingue.</title>
        <authorList>
            <person name="Kuncharoen N."/>
            <person name="Kudo T."/>
            <person name="Ohkuma M."/>
            <person name="Yuki M."/>
            <person name="Tanasupawat S."/>
        </authorList>
    </citation>
    <scope>NUCLEOTIDE SEQUENCE [LARGE SCALE GENOMIC DNA]</scope>
    <source>
        <strain evidence="3 6">AZ1-7</strain>
        <strain evidence="4 5">DS1-2</strain>
    </source>
</reference>
<keyword evidence="1" id="KW-0812">Transmembrane</keyword>
<evidence type="ECO:0000313" key="4">
    <source>
        <dbReference type="EMBL" id="RKN26407.1"/>
    </source>
</evidence>
<evidence type="ECO:0000256" key="1">
    <source>
        <dbReference type="SAM" id="Phobius"/>
    </source>
</evidence>
<feature type="domain" description="Putative Flp pilus-assembly TadG-like N-terminal" evidence="2">
    <location>
        <begin position="16"/>
        <end position="63"/>
    </location>
</feature>
<keyword evidence="5" id="KW-1185">Reference proteome</keyword>
<evidence type="ECO:0000313" key="3">
    <source>
        <dbReference type="EMBL" id="RKN11575.1"/>
    </source>
</evidence>
<dbReference type="Proteomes" id="UP000268652">
    <property type="component" value="Unassembled WGS sequence"/>
</dbReference>
<dbReference type="InterPro" id="IPR028087">
    <property type="entry name" value="Tad_N"/>
</dbReference>
<gene>
    <name evidence="4" type="ORF">D7318_03135</name>
    <name evidence="3" type="ORF">D7319_06525</name>
</gene>
<feature type="transmembrane region" description="Helical" evidence="1">
    <location>
        <begin position="20"/>
        <end position="44"/>
    </location>
</feature>
<dbReference type="Pfam" id="PF13400">
    <property type="entry name" value="Tad"/>
    <property type="match status" value="1"/>
</dbReference>
<protein>
    <recommendedName>
        <fullName evidence="2">Putative Flp pilus-assembly TadG-like N-terminal domain-containing protein</fullName>
    </recommendedName>
</protein>
<keyword evidence="1" id="KW-1133">Transmembrane helix</keyword>
<dbReference type="AlphaFoldDB" id="A0A3A9WEY8"/>
<evidence type="ECO:0000313" key="5">
    <source>
        <dbReference type="Proteomes" id="UP000268652"/>
    </source>
</evidence>
<comment type="caution">
    <text evidence="3">The sequence shown here is derived from an EMBL/GenBank/DDBJ whole genome shotgun (WGS) entry which is preliminary data.</text>
</comment>
<proteinExistence type="predicted"/>
<name>A0A3A9WEY8_9ACTN</name>
<accession>A0A3A9WEY8</accession>
<dbReference type="Proteomes" id="UP000275024">
    <property type="component" value="Unassembled WGS sequence"/>
</dbReference>
<sequence>MNAPRPLRRAADDDRGAVTAFVIGAFLGLWLFTGIVVDGGLALAGKTRAMDNAQEAARTGAQRLDLAALRANGTPRLDPDRAAAAARDYITSTGDTARVEVQGDSVTVHVTHRTPTQILQLAGLRHLTVTGRATAHAERATTTATETESTP</sequence>
<keyword evidence="1" id="KW-0472">Membrane</keyword>
<organism evidence="3 6">
    <name type="scientific">Streptomyces radicis</name>
    <dbReference type="NCBI Taxonomy" id="1750517"/>
    <lineage>
        <taxon>Bacteria</taxon>
        <taxon>Bacillati</taxon>
        <taxon>Actinomycetota</taxon>
        <taxon>Actinomycetes</taxon>
        <taxon>Kitasatosporales</taxon>
        <taxon>Streptomycetaceae</taxon>
        <taxon>Streptomyces</taxon>
    </lineage>
</organism>
<evidence type="ECO:0000259" key="2">
    <source>
        <dbReference type="Pfam" id="PF13400"/>
    </source>
</evidence>